<evidence type="ECO:0000256" key="4">
    <source>
        <dbReference type="ARBA" id="ARBA00022729"/>
    </source>
</evidence>
<evidence type="ECO:0000256" key="1">
    <source>
        <dbReference type="ARBA" id="ARBA00004479"/>
    </source>
</evidence>
<dbReference type="AlphaFoldDB" id="A0A564Y3Q6"/>
<keyword evidence="6 8" id="KW-0472">Membrane</keyword>
<evidence type="ECO:0000256" key="8">
    <source>
        <dbReference type="SAM" id="Phobius"/>
    </source>
</evidence>
<gene>
    <name evidence="9" type="ORF">WMSIL1_LOCUS2665</name>
</gene>
<evidence type="ECO:0008006" key="11">
    <source>
        <dbReference type="Google" id="ProtNLM"/>
    </source>
</evidence>
<protein>
    <recommendedName>
        <fullName evidence="11">Ig-like domain-containing protein</fullName>
    </recommendedName>
</protein>
<keyword evidence="5 8" id="KW-1133">Transmembrane helix</keyword>
<dbReference type="PANTHER" id="PTHR32178:SF6">
    <property type="entry name" value="IG-LIKE DOMAIN-CONTAINING PROTEIN"/>
    <property type="match status" value="1"/>
</dbReference>
<keyword evidence="10" id="KW-1185">Reference proteome</keyword>
<reference evidence="9 10" key="1">
    <citation type="submission" date="2019-07" db="EMBL/GenBank/DDBJ databases">
        <authorList>
            <person name="Jastrzebski P J."/>
            <person name="Paukszto L."/>
            <person name="Jastrzebski P J."/>
        </authorList>
    </citation>
    <scope>NUCLEOTIDE SEQUENCE [LARGE SCALE GENOMIC DNA]</scope>
    <source>
        <strain evidence="9 10">WMS-il1</strain>
    </source>
</reference>
<dbReference type="SUPFAM" id="SSF48726">
    <property type="entry name" value="Immunoglobulin"/>
    <property type="match status" value="1"/>
</dbReference>
<dbReference type="InterPro" id="IPR039311">
    <property type="entry name" value="FAM187A/B"/>
</dbReference>
<dbReference type="EMBL" id="CABIJS010000077">
    <property type="protein sequence ID" value="VUZ41935.1"/>
    <property type="molecule type" value="Genomic_DNA"/>
</dbReference>
<evidence type="ECO:0000256" key="7">
    <source>
        <dbReference type="ARBA" id="ARBA00023180"/>
    </source>
</evidence>
<keyword evidence="4" id="KW-0732">Signal</keyword>
<accession>A0A564Y3Q6</accession>
<comment type="subcellular location">
    <subcellularLocation>
        <location evidence="1">Membrane</location>
        <topology evidence="1">Single-pass type I membrane protein</topology>
    </subcellularLocation>
</comment>
<evidence type="ECO:0000256" key="5">
    <source>
        <dbReference type="ARBA" id="ARBA00022989"/>
    </source>
</evidence>
<keyword evidence="3 8" id="KW-0812">Transmembrane</keyword>
<organism evidence="9 10">
    <name type="scientific">Hymenolepis diminuta</name>
    <name type="common">Rat tapeworm</name>
    <dbReference type="NCBI Taxonomy" id="6216"/>
    <lineage>
        <taxon>Eukaryota</taxon>
        <taxon>Metazoa</taxon>
        <taxon>Spiralia</taxon>
        <taxon>Lophotrochozoa</taxon>
        <taxon>Platyhelminthes</taxon>
        <taxon>Cestoda</taxon>
        <taxon>Eucestoda</taxon>
        <taxon>Cyclophyllidea</taxon>
        <taxon>Hymenolepididae</taxon>
        <taxon>Hymenolepis</taxon>
    </lineage>
</organism>
<evidence type="ECO:0000256" key="6">
    <source>
        <dbReference type="ARBA" id="ARBA00023136"/>
    </source>
</evidence>
<keyword evidence="7" id="KW-0325">Glycoprotein</keyword>
<proteinExistence type="inferred from homology"/>
<evidence type="ECO:0000256" key="2">
    <source>
        <dbReference type="ARBA" id="ARBA00008727"/>
    </source>
</evidence>
<sequence>NWIKLSKTNVKIKNFSEVEVSDASSIRERVRARLHIPGIIINDTLKEETGYIKSARDMIKNHSIPPLNIYYTIEKPGKAPEKVTFIKTRFFQPRVYVFKDQLVLRRALSQDTGIYTCVYRGRPRIVWAVTVSLPGVEPYRQTIAPMVNLNLNQFDTDPPEKLRTLEQKTVSRSNIQMFTSWGPWSECVPCVAQLPAGSKGFESKELGGEGFQMRVGTCYVRMVDSFLPMRPYKLALLATAPLKQFGRAGLPCRSHLIGLGVQNSGIIPLIKRPSEIIIRPCYKPCPTPENSNLYTFLGNSRGMTNESAEDASDDISRPETREIHVKDGDKYIISCPIRGTAHSPISWFNLPNDKDEVKELVHSALSPKAFMAFGTASGWLAYHATQVNLTTLLKESRGRISIDPAYHLIYAEARSSLDCSYEKDDIFHRKPSFRLACVHGDARGYNFKWSDWSGVIVVKALVRWTQLEILTGLSTATAVLMPALLALATVVLSVKCLMDERKPNLKAAALGKTQRPKL</sequence>
<comment type="similarity">
    <text evidence="2">Belongs to the FAM187 family.</text>
</comment>
<dbReference type="InterPro" id="IPR036179">
    <property type="entry name" value="Ig-like_dom_sf"/>
</dbReference>
<evidence type="ECO:0000313" key="10">
    <source>
        <dbReference type="Proteomes" id="UP000321570"/>
    </source>
</evidence>
<dbReference type="Proteomes" id="UP000321570">
    <property type="component" value="Unassembled WGS sequence"/>
</dbReference>
<evidence type="ECO:0000256" key="3">
    <source>
        <dbReference type="ARBA" id="ARBA00022692"/>
    </source>
</evidence>
<evidence type="ECO:0000313" key="9">
    <source>
        <dbReference type="EMBL" id="VUZ41935.1"/>
    </source>
</evidence>
<dbReference type="PANTHER" id="PTHR32178">
    <property type="entry name" value="FAM187"/>
    <property type="match status" value="1"/>
</dbReference>
<name>A0A564Y3Q6_HYMDI</name>
<dbReference type="GO" id="GO:0016020">
    <property type="term" value="C:membrane"/>
    <property type="evidence" value="ECO:0007669"/>
    <property type="project" value="UniProtKB-SubCell"/>
</dbReference>
<feature type="non-terminal residue" evidence="9">
    <location>
        <position position="1"/>
    </location>
</feature>
<feature type="transmembrane region" description="Helical" evidence="8">
    <location>
        <begin position="469"/>
        <end position="492"/>
    </location>
</feature>